<dbReference type="InterPro" id="IPR032821">
    <property type="entry name" value="PKS_assoc"/>
</dbReference>
<dbReference type="SUPFAM" id="SSF51735">
    <property type="entry name" value="NAD(P)-binding Rossmann-fold domains"/>
    <property type="match status" value="2"/>
</dbReference>
<comment type="caution">
    <text evidence="4">Lacks conserved residue(s) required for the propagation of feature annotation.</text>
</comment>
<dbReference type="Pfam" id="PF00550">
    <property type="entry name" value="PP-binding"/>
    <property type="match status" value="2"/>
</dbReference>
<feature type="compositionally biased region" description="Pro residues" evidence="5">
    <location>
        <begin position="2280"/>
        <end position="2293"/>
    </location>
</feature>
<evidence type="ECO:0000256" key="2">
    <source>
        <dbReference type="ARBA" id="ARBA00022553"/>
    </source>
</evidence>
<dbReference type="Pfam" id="PF16197">
    <property type="entry name" value="KAsynt_C_assoc"/>
    <property type="match status" value="1"/>
</dbReference>
<dbReference type="InterPro" id="IPR049900">
    <property type="entry name" value="PKS_mFAS_DH"/>
</dbReference>
<dbReference type="SMART" id="SM00827">
    <property type="entry name" value="PKS_AT"/>
    <property type="match status" value="1"/>
</dbReference>
<dbReference type="InterPro" id="IPR016036">
    <property type="entry name" value="Malonyl_transacylase_ACP-bd"/>
</dbReference>
<dbReference type="PROSITE" id="PS52019">
    <property type="entry name" value="PKS_MFAS_DH"/>
    <property type="match status" value="1"/>
</dbReference>
<dbReference type="PROSITE" id="PS52004">
    <property type="entry name" value="KS3_2"/>
    <property type="match status" value="1"/>
</dbReference>
<dbReference type="InterPro" id="IPR014030">
    <property type="entry name" value="Ketoacyl_synth_N"/>
</dbReference>
<dbReference type="InterPro" id="IPR050091">
    <property type="entry name" value="PKS_NRPS_Biosynth_Enz"/>
</dbReference>
<reference evidence="10" key="1">
    <citation type="journal article" date="2019" name="Int. J. Syst. Evol. Microbiol.">
        <title>The Global Catalogue of Microorganisms (GCM) 10K type strain sequencing project: providing services to taxonomists for standard genome sequencing and annotation.</title>
        <authorList>
            <consortium name="The Broad Institute Genomics Platform"/>
            <consortium name="The Broad Institute Genome Sequencing Center for Infectious Disease"/>
            <person name="Wu L."/>
            <person name="Ma J."/>
        </authorList>
    </citation>
    <scope>NUCLEOTIDE SEQUENCE [LARGE SCALE GENOMIC DNA]</scope>
    <source>
        <strain evidence="10">JCM 3369</strain>
    </source>
</reference>
<dbReference type="InterPro" id="IPR042104">
    <property type="entry name" value="PKS_dehydratase_sf"/>
</dbReference>
<dbReference type="Gene3D" id="3.10.129.10">
    <property type="entry name" value="Hotdog Thioesterase"/>
    <property type="match status" value="1"/>
</dbReference>
<dbReference type="InterPro" id="IPR014043">
    <property type="entry name" value="Acyl_transferase_dom"/>
</dbReference>
<dbReference type="SMART" id="SM00823">
    <property type="entry name" value="PKS_PP"/>
    <property type="match status" value="2"/>
</dbReference>
<dbReference type="RefSeq" id="WP_378063780.1">
    <property type="nucleotide sequence ID" value="NZ_JBHSXS010000025.1"/>
</dbReference>
<dbReference type="SUPFAM" id="SSF53474">
    <property type="entry name" value="alpha/beta-Hydrolases"/>
    <property type="match status" value="1"/>
</dbReference>
<evidence type="ECO:0000256" key="5">
    <source>
        <dbReference type="SAM" id="MobiDB-lite"/>
    </source>
</evidence>
<dbReference type="Gene3D" id="3.10.129.110">
    <property type="entry name" value="Polyketide synthase dehydratase"/>
    <property type="match status" value="1"/>
</dbReference>
<gene>
    <name evidence="9" type="ORF">ACFQKB_30975</name>
</gene>
<protein>
    <submittedName>
        <fullName evidence="9">SDR family NAD(P)-dependent oxidoreductase</fullName>
    </submittedName>
</protein>
<dbReference type="CDD" id="cd00833">
    <property type="entry name" value="PKS"/>
    <property type="match status" value="1"/>
</dbReference>
<comment type="caution">
    <text evidence="9">The sequence shown here is derived from an EMBL/GenBank/DDBJ whole genome shotgun (WGS) entry which is preliminary data.</text>
</comment>
<dbReference type="InterPro" id="IPR036736">
    <property type="entry name" value="ACP-like_sf"/>
</dbReference>
<feature type="domain" description="Carrier" evidence="6">
    <location>
        <begin position="19"/>
        <end position="96"/>
    </location>
</feature>
<dbReference type="InterPro" id="IPR009081">
    <property type="entry name" value="PP-bd_ACP"/>
</dbReference>
<feature type="region of interest" description="Disordered" evidence="5">
    <location>
        <begin position="1451"/>
        <end position="1489"/>
    </location>
</feature>
<evidence type="ECO:0000313" key="10">
    <source>
        <dbReference type="Proteomes" id="UP001596380"/>
    </source>
</evidence>
<dbReference type="SMART" id="SM00822">
    <property type="entry name" value="PKS_KR"/>
    <property type="match status" value="1"/>
</dbReference>
<dbReference type="SMART" id="SM00825">
    <property type="entry name" value="PKS_KS"/>
    <property type="match status" value="1"/>
</dbReference>
<dbReference type="Pfam" id="PF00698">
    <property type="entry name" value="Acyl_transf_1"/>
    <property type="match status" value="1"/>
</dbReference>
<feature type="region of interest" description="C-terminal hotdog fold" evidence="4">
    <location>
        <begin position="1166"/>
        <end position="1323"/>
    </location>
</feature>
<evidence type="ECO:0000256" key="1">
    <source>
        <dbReference type="ARBA" id="ARBA00022450"/>
    </source>
</evidence>
<evidence type="ECO:0000259" key="7">
    <source>
        <dbReference type="PROSITE" id="PS52004"/>
    </source>
</evidence>
<dbReference type="Gene3D" id="3.40.50.1820">
    <property type="entry name" value="alpha/beta hydrolase"/>
    <property type="match status" value="2"/>
</dbReference>
<dbReference type="InterPro" id="IPR001031">
    <property type="entry name" value="Thioesterase"/>
</dbReference>
<dbReference type="InterPro" id="IPR014031">
    <property type="entry name" value="Ketoacyl_synth_C"/>
</dbReference>
<dbReference type="Gene3D" id="3.40.50.720">
    <property type="entry name" value="NAD(P)-binding Rossmann-like Domain"/>
    <property type="match status" value="1"/>
</dbReference>
<dbReference type="InterPro" id="IPR013968">
    <property type="entry name" value="PKS_KR"/>
</dbReference>
<keyword evidence="2" id="KW-0597">Phosphoprotein</keyword>
<feature type="domain" description="Carrier" evidence="6">
    <location>
        <begin position="1765"/>
        <end position="1842"/>
    </location>
</feature>
<name>A0ABW2CRF5_9ACTN</name>
<feature type="compositionally biased region" description="Low complexity" evidence="5">
    <location>
        <begin position="1451"/>
        <end position="1477"/>
    </location>
</feature>
<dbReference type="InterPro" id="IPR016039">
    <property type="entry name" value="Thiolase-like"/>
</dbReference>
<dbReference type="Gene3D" id="3.30.70.250">
    <property type="entry name" value="Malonyl-CoA ACP transacylase, ACP-binding"/>
    <property type="match status" value="1"/>
</dbReference>
<dbReference type="Pfam" id="PF08659">
    <property type="entry name" value="KR"/>
    <property type="match status" value="1"/>
</dbReference>
<dbReference type="InterPro" id="IPR057326">
    <property type="entry name" value="KR_dom"/>
</dbReference>
<dbReference type="Pfam" id="PF00109">
    <property type="entry name" value="ketoacyl-synt"/>
    <property type="match status" value="1"/>
</dbReference>
<dbReference type="SUPFAM" id="SSF47336">
    <property type="entry name" value="ACP-like"/>
    <property type="match status" value="2"/>
</dbReference>
<dbReference type="Pfam" id="PF00975">
    <property type="entry name" value="Thioesterase"/>
    <property type="match status" value="1"/>
</dbReference>
<dbReference type="InterPro" id="IPR001227">
    <property type="entry name" value="Ac_transferase_dom_sf"/>
</dbReference>
<organism evidence="9 10">
    <name type="scientific">Actinomadura yumaensis</name>
    <dbReference type="NCBI Taxonomy" id="111807"/>
    <lineage>
        <taxon>Bacteria</taxon>
        <taxon>Bacillati</taxon>
        <taxon>Actinomycetota</taxon>
        <taxon>Actinomycetes</taxon>
        <taxon>Streptosporangiales</taxon>
        <taxon>Thermomonosporaceae</taxon>
        <taxon>Actinomadura</taxon>
    </lineage>
</organism>
<dbReference type="Proteomes" id="UP001596380">
    <property type="component" value="Unassembled WGS sequence"/>
</dbReference>
<dbReference type="InterPro" id="IPR016035">
    <property type="entry name" value="Acyl_Trfase/lysoPLipase"/>
</dbReference>
<dbReference type="InterPro" id="IPR049552">
    <property type="entry name" value="PKS_DH_N"/>
</dbReference>
<feature type="region of interest" description="N-terminal hotdog fold" evidence="4">
    <location>
        <begin position="1028"/>
        <end position="1146"/>
    </location>
</feature>
<dbReference type="SMART" id="SM01294">
    <property type="entry name" value="PKS_PP_betabranch"/>
    <property type="match status" value="1"/>
</dbReference>
<dbReference type="SUPFAM" id="SSF52151">
    <property type="entry name" value="FabD/lysophospholipase-like"/>
    <property type="match status" value="1"/>
</dbReference>
<feature type="domain" description="Ketosynthase family 3 (KS3)" evidence="7">
    <location>
        <begin position="123"/>
        <end position="553"/>
    </location>
</feature>
<dbReference type="SUPFAM" id="SSF53901">
    <property type="entry name" value="Thiolase-like"/>
    <property type="match status" value="1"/>
</dbReference>
<keyword evidence="10" id="KW-1185">Reference proteome</keyword>
<dbReference type="Gene3D" id="3.40.47.10">
    <property type="match status" value="1"/>
</dbReference>
<dbReference type="PROSITE" id="PS50075">
    <property type="entry name" value="CARRIER"/>
    <property type="match status" value="2"/>
</dbReference>
<dbReference type="EMBL" id="JBHSXS010000025">
    <property type="protein sequence ID" value="MFC6884219.1"/>
    <property type="molecule type" value="Genomic_DNA"/>
</dbReference>
<dbReference type="InterPro" id="IPR020841">
    <property type="entry name" value="PKS_Beta-ketoAc_synthase_dom"/>
</dbReference>
<dbReference type="PANTHER" id="PTHR43775">
    <property type="entry name" value="FATTY ACID SYNTHASE"/>
    <property type="match status" value="1"/>
</dbReference>
<feature type="region of interest" description="Disordered" evidence="5">
    <location>
        <begin position="2272"/>
        <end position="2293"/>
    </location>
</feature>
<evidence type="ECO:0000259" key="8">
    <source>
        <dbReference type="PROSITE" id="PS52019"/>
    </source>
</evidence>
<dbReference type="InterPro" id="IPR036291">
    <property type="entry name" value="NAD(P)-bd_dom_sf"/>
</dbReference>
<proteinExistence type="predicted"/>
<dbReference type="Pfam" id="PF21089">
    <property type="entry name" value="PKS_DH_N"/>
    <property type="match status" value="1"/>
</dbReference>
<dbReference type="SUPFAM" id="SSF55048">
    <property type="entry name" value="Probable ACP-binding domain of malonyl-CoA ACP transacylase"/>
    <property type="match status" value="1"/>
</dbReference>
<keyword evidence="1" id="KW-0596">Phosphopantetheine</keyword>
<feature type="domain" description="PKS/mFAS DH" evidence="8">
    <location>
        <begin position="1028"/>
        <end position="1323"/>
    </location>
</feature>
<sequence length="2293" mass="237946">MQSNDRSGAAQNERDLTRISEDSIRRHLIEQIARRSRTSAAEIDPDRPLEEFGLASRDAVAIAGELEQMLGRALPATLVWEHPTINKLSVALSGGPAERDAAAANAAAAEMSAAARAGRAADDEPIAVVGVGCRFPGGDRDLTGPADYWRFLTGRGDAVREVPDGRWDAFDDGSPEVGDLLERTTRLGGFLDDVAEFDAQFFGITPREAAVMDPQQRLVLEVAWEAFEHAGIGPASLRGSRTGVFVGVSAPEYAAFTASDLASLEPFTATGAALSIIANRLSYLLDLRGPSMIVDTACSSSLVSTHLAVRALRSGEADLALAGGVNVLLSPTVTMTFDLADATAADGHCKAFDASADGMVRAEGCGALVLKRLSDAQRDGDRVLAVVRGSGVNSDGRSNGLVAPNSDAQRALLREVYASAGVPADGVDYVEAHGTGTLLGDPIEAKAVGDVLGAGAGRAEDEPLLIGSAKSNLGHMESAAGVAGLIKTVLALHHRSIPPTAHYKEPNPHIPFGELRLAVVAEETPWPDRGRPSRAGVSGFGFGGTNAHVILEQAPAQQADEEPVTVRTFPLSDTSADRIRDHAALLASWLPERDDVPLADVARTLHRRGGRGRARAAVAARDRAGLVEGLTALAEGRPHPGVVTGAALGAPGRPAWVFSGYGAQRPGMARRLLEEEPAFAEAIDDLDGLFAEENGPELWALLESGEKLEGGPAEVMPVLFAVQIGLARMWRSYGVTPGAVIGHSMGEVAAAVVAGHLTAADGVKVICRRSRLLSRLVGGGAMAVLGASAEDVARLARDLPEVYAAVHSSPAQTVVTGDAEQVAAVVERAEKEGRLARMVQAEGAGHSPQVDPLLPELRELLDGVAADPGTPLADGIKLYTTALDDPRALFPAGGAEGAPSAGVAMDAAYWAANLRNPVRLTGAVAAAAEDGFRTFVEVNAHPILSHAVGETLDGTGALVTHTLKRARKGEETDDTLTFHAQLGTLAAHGHAVAPPADGAIADVPQSPWRHERHWVDTSRRAARGRDEHPLLGAHAEIPGEDRHVWRADVGAAALAWPDGARVHGLAVLPVAAYAEMALAAGAEALGTGDVRVNGLWMERPLALDEHTTVTTTFAEDEQRVEIHALTPAGTWARLASADVGPDHRAPAPAPSGPATEVAGAERGSRHYRLHPEVFDRCLAVLSAEAEATAPGSPGSPASAGAWLAETIGSLRVYGPTHRGGHVRAEAVHEDGETTGAVRLVGDGGETLAEATGIVLRRTERADVPVPLADKLVELVWDEAEPPEPAIENGTWLVLSDEDDALAGAVAGELEGRGHRVVRHRLTARPPDDHPETDAPIDGVVLVPSADLVDEELVLAVAGVSNALPDGPRLWVATRSALDVLDGEPGEPGQAPVRAITRVLAFERTVQRATLVDVERPADLVAELLGDGEAREVAWRGGVRRVARLAQARLTAEPAGDGADGAPGRAAGTRGGTAASAAAGGGPAATGAGARPRRIVRRGGAYVITGGYGGIGLVTARLLAERGAGRIVLSGRSGPDAAAEKVIARLREDGVDVGVVLGDIAEPGVAERLVAVAREGGVRLCGVVHGAGAIDDRLVADLGAEGLHRVWTAKVEGARRLSAATWDLDLDWFAAHSSAAALLGSPGQAAYAAANAALDALMAYRRAHGRAAATVNWGTWSQVGGAADLRVAVLDPISPAEGAEALEALLAHGRAATGVLRFDPAAAVELFPEIRRMPYFAALTEAAGRGADAAGDWPGVEALKAADPATARRMIAAQVRARIAAVLGFDPERLDPAVPLTDLGLDSLVAVRIKSGVEHDLGLTVPASVLLQGASVNAFEEWAAGELGLAAAPAPSATSPASAAVANAEAGYVMPRDDAERLAVRVFEDVLGLDRVGVTADFFADLGGQDHQADQVVALVAAELAKVTGGVPAANGTAGPTRLNGTSNGAAANGAAANGAALNGGAANGGAAKSGAAGGNAAPAVTREELLATATAEHVAEFIRAADEEAARQTVRPLKATGTRRPLFIAHPAGGTTACYRQLVELLGPDQPVYGLERFEDAPPVEERAARYVRHLLEAQPEGAFRLGGWSFGGVLAYETARLLTEAGREVEFVALFDAGLPLEVDDESETLARRFSAFAEYVNETYGLDVSLAYEELAGLDEEAQFALVMERAAPLVDHIPPAALAHQLTSHQDTRSLEAYRPGGYGGRVILYRAPEETPWSVKDARYVLDGTNGFGGLCPDLEIVTVPGVHHLNLLDPPGVEFLAAHLEGRLAAGDRRAPAARPTPAPATRPAPAR</sequence>
<dbReference type="Gene3D" id="3.40.366.10">
    <property type="entry name" value="Malonyl-Coenzyme A Acyl Carrier Protein, domain 2"/>
    <property type="match status" value="1"/>
</dbReference>
<dbReference type="PANTHER" id="PTHR43775:SF37">
    <property type="entry name" value="SI:DKEY-61P9.11"/>
    <property type="match status" value="1"/>
</dbReference>
<dbReference type="InterPro" id="IPR020806">
    <property type="entry name" value="PKS_PP-bd"/>
</dbReference>
<evidence type="ECO:0000313" key="9">
    <source>
        <dbReference type="EMBL" id="MFC6884219.1"/>
    </source>
</evidence>
<accession>A0ABW2CRF5</accession>
<evidence type="ECO:0000256" key="3">
    <source>
        <dbReference type="ARBA" id="ARBA00022679"/>
    </source>
</evidence>
<dbReference type="Pfam" id="PF02801">
    <property type="entry name" value="Ketoacyl-synt_C"/>
    <property type="match status" value="1"/>
</dbReference>
<dbReference type="InterPro" id="IPR020807">
    <property type="entry name" value="PKS_DH"/>
</dbReference>
<evidence type="ECO:0000256" key="4">
    <source>
        <dbReference type="PROSITE-ProRule" id="PRU01363"/>
    </source>
</evidence>
<keyword evidence="3" id="KW-0808">Transferase</keyword>
<dbReference type="SMART" id="SM00826">
    <property type="entry name" value="PKS_DH"/>
    <property type="match status" value="1"/>
</dbReference>
<dbReference type="InterPro" id="IPR029058">
    <property type="entry name" value="AB_hydrolase_fold"/>
</dbReference>
<evidence type="ECO:0000259" key="6">
    <source>
        <dbReference type="PROSITE" id="PS50075"/>
    </source>
</evidence>
<dbReference type="Gene3D" id="1.10.1200.10">
    <property type="entry name" value="ACP-like"/>
    <property type="match status" value="2"/>
</dbReference>